<gene>
    <name evidence="6" type="ORF">Z518_08666</name>
</gene>
<name>A0A0D2IA12_9EURO</name>
<reference evidence="6 7" key="1">
    <citation type="submission" date="2015-01" db="EMBL/GenBank/DDBJ databases">
        <title>The Genome Sequence of Rhinocladiella mackenzie CBS 650.93.</title>
        <authorList>
            <consortium name="The Broad Institute Genomics Platform"/>
            <person name="Cuomo C."/>
            <person name="de Hoog S."/>
            <person name="Gorbushina A."/>
            <person name="Stielow B."/>
            <person name="Teixiera M."/>
            <person name="Abouelleil A."/>
            <person name="Chapman S.B."/>
            <person name="Priest M."/>
            <person name="Young S.K."/>
            <person name="Wortman J."/>
            <person name="Nusbaum C."/>
            <person name="Birren B."/>
        </authorList>
    </citation>
    <scope>NUCLEOTIDE SEQUENCE [LARGE SCALE GENOMIC DNA]</scope>
    <source>
        <strain evidence="6 7">CBS 650.93</strain>
    </source>
</reference>
<dbReference type="RefSeq" id="XP_013269860.1">
    <property type="nucleotide sequence ID" value="XM_013414406.1"/>
</dbReference>
<keyword evidence="4 5" id="KW-0472">Membrane</keyword>
<organism evidence="6 7">
    <name type="scientific">Rhinocladiella mackenziei CBS 650.93</name>
    <dbReference type="NCBI Taxonomy" id="1442369"/>
    <lineage>
        <taxon>Eukaryota</taxon>
        <taxon>Fungi</taxon>
        <taxon>Dikarya</taxon>
        <taxon>Ascomycota</taxon>
        <taxon>Pezizomycotina</taxon>
        <taxon>Eurotiomycetes</taxon>
        <taxon>Chaetothyriomycetidae</taxon>
        <taxon>Chaetothyriales</taxon>
        <taxon>Herpotrichiellaceae</taxon>
        <taxon>Rhinocladiella</taxon>
    </lineage>
</organism>
<keyword evidence="3 5" id="KW-1133">Transmembrane helix</keyword>
<evidence type="ECO:0000256" key="4">
    <source>
        <dbReference type="ARBA" id="ARBA00023136"/>
    </source>
</evidence>
<dbReference type="STRING" id="1442369.A0A0D2IA12"/>
<proteinExistence type="predicted"/>
<evidence type="ECO:0000256" key="3">
    <source>
        <dbReference type="ARBA" id="ARBA00022989"/>
    </source>
</evidence>
<feature type="transmembrane region" description="Helical" evidence="5">
    <location>
        <begin position="438"/>
        <end position="459"/>
    </location>
</feature>
<evidence type="ECO:0000256" key="2">
    <source>
        <dbReference type="ARBA" id="ARBA00022692"/>
    </source>
</evidence>
<accession>A0A0D2IA12</accession>
<dbReference type="Proteomes" id="UP000053617">
    <property type="component" value="Unassembled WGS sequence"/>
</dbReference>
<evidence type="ECO:0000313" key="6">
    <source>
        <dbReference type="EMBL" id="KIX02724.1"/>
    </source>
</evidence>
<dbReference type="GeneID" id="25296737"/>
<dbReference type="InterPro" id="IPR045863">
    <property type="entry name" value="CorA_TM1_TM2"/>
</dbReference>
<keyword evidence="7" id="KW-1185">Reference proteome</keyword>
<evidence type="ECO:0000313" key="7">
    <source>
        <dbReference type="Proteomes" id="UP000053617"/>
    </source>
</evidence>
<dbReference type="GO" id="GO:0016020">
    <property type="term" value="C:membrane"/>
    <property type="evidence" value="ECO:0007669"/>
    <property type="project" value="UniProtKB-SubCell"/>
</dbReference>
<dbReference type="OrthoDB" id="4112594at2759"/>
<protein>
    <submittedName>
        <fullName evidence="6">Uncharacterized protein</fullName>
    </submittedName>
</protein>
<evidence type="ECO:0000256" key="1">
    <source>
        <dbReference type="ARBA" id="ARBA00004141"/>
    </source>
</evidence>
<comment type="subcellular location">
    <subcellularLocation>
        <location evidence="1">Membrane</location>
        <topology evidence="1">Multi-pass membrane protein</topology>
    </subcellularLocation>
</comment>
<dbReference type="VEuPathDB" id="FungiDB:Z518_08666"/>
<sequence>MGNDVYGELRKSLCPSDPRLEKSTFCSSVPPPGTWRPWCRAKARVLALQLRLAEPFVTPVEFTDAASLAADLKEKAGSSDPDVRRIYLLEGLSDDFVSVLGNHFRLHPSLFMDHDRLLLLGNRMTGEGGGLPILPSATCQRDHVSLKYHEPLVLSERPTSFRIICDTSGRHIAVTRLMGEFSDVGICRRKCTFWSKKTGVGGWTCLIICDPPIRRILTDYDGRSGKDVLTSPFASGYLDFMPLPNQLRAKCGPPRSSLLDDLLFYLQTHSDAVDLADPSSLRIFVEKIVASHFLKLAEFLQANIDIVQFHLSRRADLTPFALSTTEELWSDVQAWMRRTAEYQDDLAGIMLQLGVPLETASGTRRRRRRRRCQDWTDSTADFRFLMRRYREIGRRVNALAGAISTLASLTGNRVTFTSADLSLREAERAGRETRSVKALTILGIVFLPLSFSASLFSMADPYLPGSSGFGVYFALSVPLVGFVILVYLVLELGYTEGERQWSFKTAIASVHKQIVRIRGRKVGPSMETA</sequence>
<dbReference type="HOGENOM" id="CLU_034568_0_0_1"/>
<feature type="transmembrane region" description="Helical" evidence="5">
    <location>
        <begin position="471"/>
        <end position="490"/>
    </location>
</feature>
<evidence type="ECO:0000256" key="5">
    <source>
        <dbReference type="SAM" id="Phobius"/>
    </source>
</evidence>
<dbReference type="SUPFAM" id="SSF144083">
    <property type="entry name" value="Magnesium transport protein CorA, transmembrane region"/>
    <property type="match status" value="1"/>
</dbReference>
<dbReference type="Gene3D" id="1.20.58.340">
    <property type="entry name" value="Magnesium transport protein CorA, transmembrane region"/>
    <property type="match status" value="1"/>
</dbReference>
<dbReference type="AlphaFoldDB" id="A0A0D2IA12"/>
<keyword evidence="2 5" id="KW-0812">Transmembrane</keyword>
<dbReference type="EMBL" id="KN847480">
    <property type="protein sequence ID" value="KIX02724.1"/>
    <property type="molecule type" value="Genomic_DNA"/>
</dbReference>